<dbReference type="InterPro" id="IPR042470">
    <property type="entry name" value="RMI1_N_C_sf"/>
</dbReference>
<organism evidence="4 5">
    <name type="scientific">Armadillidium nasatum</name>
    <dbReference type="NCBI Taxonomy" id="96803"/>
    <lineage>
        <taxon>Eukaryota</taxon>
        <taxon>Metazoa</taxon>
        <taxon>Ecdysozoa</taxon>
        <taxon>Arthropoda</taxon>
        <taxon>Crustacea</taxon>
        <taxon>Multicrustacea</taxon>
        <taxon>Malacostraca</taxon>
        <taxon>Eumalacostraca</taxon>
        <taxon>Peracarida</taxon>
        <taxon>Isopoda</taxon>
        <taxon>Oniscidea</taxon>
        <taxon>Crinocheta</taxon>
        <taxon>Armadillidiidae</taxon>
        <taxon>Armadillidium</taxon>
    </lineage>
</organism>
<evidence type="ECO:0000313" key="4">
    <source>
        <dbReference type="EMBL" id="KAB7501819.1"/>
    </source>
</evidence>
<dbReference type="Proteomes" id="UP000326759">
    <property type="component" value="Unassembled WGS sequence"/>
</dbReference>
<evidence type="ECO:0000256" key="2">
    <source>
        <dbReference type="ARBA" id="ARBA00023242"/>
    </source>
</evidence>
<protein>
    <submittedName>
        <fullName evidence="4">Tudor domain-containing protein 3</fullName>
    </submittedName>
</protein>
<keyword evidence="2" id="KW-0539">Nucleus</keyword>
<feature type="domain" description="RecQ mediated genome instability protein 1 OB-fold" evidence="3">
    <location>
        <begin position="87"/>
        <end position="160"/>
    </location>
</feature>
<keyword evidence="5" id="KW-1185">Reference proteome</keyword>
<dbReference type="PANTHER" id="PTHR13681:SF24">
    <property type="entry name" value="TUDOR DOMAIN-CONTAINING PROTEIN 3"/>
    <property type="match status" value="1"/>
</dbReference>
<dbReference type="PANTHER" id="PTHR13681">
    <property type="entry name" value="SURVIVAL OF MOTOR NEURON-RELATED-SPLICING FACTOR 30-RELATED"/>
    <property type="match status" value="1"/>
</dbReference>
<gene>
    <name evidence="4" type="primary">TDRD3</name>
    <name evidence="4" type="ORF">Anas_11314</name>
</gene>
<dbReference type="AlphaFoldDB" id="A0A5N5T6M2"/>
<evidence type="ECO:0000313" key="5">
    <source>
        <dbReference type="Proteomes" id="UP000326759"/>
    </source>
</evidence>
<accession>A0A5N5T6M2</accession>
<comment type="caution">
    <text evidence="4">The sequence shown here is derived from an EMBL/GenBank/DDBJ whole genome shotgun (WGS) entry which is preliminary data.</text>
</comment>
<name>A0A5N5T6M2_9CRUS</name>
<dbReference type="Pfam" id="PF08585">
    <property type="entry name" value="RMI1_N_C"/>
    <property type="match status" value="1"/>
</dbReference>
<proteinExistence type="predicted"/>
<dbReference type="EMBL" id="SEYY01009403">
    <property type="protein sequence ID" value="KAB7501819.1"/>
    <property type="molecule type" value="Genomic_DNA"/>
</dbReference>
<dbReference type="InterPro" id="IPR013894">
    <property type="entry name" value="RMI1_OB"/>
</dbReference>
<evidence type="ECO:0000259" key="3">
    <source>
        <dbReference type="Pfam" id="PF08585"/>
    </source>
</evidence>
<dbReference type="OrthoDB" id="434939at2759"/>
<reference evidence="4 5" key="1">
    <citation type="journal article" date="2019" name="PLoS Biol.">
        <title>Sex chromosomes control vertical transmission of feminizing Wolbachia symbionts in an isopod.</title>
        <authorList>
            <person name="Becking T."/>
            <person name="Chebbi M.A."/>
            <person name="Giraud I."/>
            <person name="Moumen B."/>
            <person name="Laverre T."/>
            <person name="Caubet Y."/>
            <person name="Peccoud J."/>
            <person name="Gilbert C."/>
            <person name="Cordaux R."/>
        </authorList>
    </citation>
    <scope>NUCLEOTIDE SEQUENCE [LARGE SCALE GENOMIC DNA]</scope>
    <source>
        <strain evidence="4">ANa2</strain>
        <tissue evidence="4">Whole body excluding digestive tract and cuticle</tissue>
    </source>
</reference>
<evidence type="ECO:0000256" key="1">
    <source>
        <dbReference type="ARBA" id="ARBA00004123"/>
    </source>
</evidence>
<dbReference type="SMART" id="SM01161">
    <property type="entry name" value="DUF1767"/>
    <property type="match status" value="1"/>
</dbReference>
<dbReference type="GO" id="GO:0005634">
    <property type="term" value="C:nucleus"/>
    <property type="evidence" value="ECO:0007669"/>
    <property type="project" value="UniProtKB-SubCell"/>
</dbReference>
<sequence>MKEQILSKLKEEGWNIREEFFESISEKPVNFHSTLNFLANTDFKDCGAPSLPNDIGKNKNTSIKTPVVLQVTNVRNVSAPKANEGSATAPRMLRLTLTDGFHYIHGLEINFIKSLSLKTPPGTKIKLYSKIPVVDRYLLLSPSNTELIGGVVEELYQKWKLSESVSKYSRSGVLNCDGTGPPPWVPFGKKITVEKEKDFKAMEDSSAKKKEK</sequence>
<comment type="subcellular location">
    <subcellularLocation>
        <location evidence="1">Nucleus</location>
    </subcellularLocation>
</comment>
<dbReference type="Gene3D" id="2.40.50.770">
    <property type="entry name" value="RecQ-mediated genome instability protein Rmi1, C-terminal domain"/>
    <property type="match status" value="1"/>
</dbReference>